<dbReference type="AlphaFoldDB" id="A0A9X2ARF3"/>
<reference evidence="1" key="1">
    <citation type="submission" date="2022-03" db="EMBL/GenBank/DDBJ databases">
        <authorList>
            <person name="Woo C.Y."/>
        </authorList>
    </citation>
    <scope>NUCLEOTIDE SEQUENCE</scope>
    <source>
        <strain evidence="1">CYS-02</strain>
    </source>
</reference>
<proteinExistence type="predicted"/>
<dbReference type="EMBL" id="JALGBI010000001">
    <property type="protein sequence ID" value="MCJ0764166.1"/>
    <property type="molecule type" value="Genomic_DNA"/>
</dbReference>
<protein>
    <submittedName>
        <fullName evidence="1">Uncharacterized protein</fullName>
    </submittedName>
</protein>
<comment type="caution">
    <text evidence="1">The sequence shown here is derived from an EMBL/GenBank/DDBJ whole genome shotgun (WGS) entry which is preliminary data.</text>
</comment>
<dbReference type="Proteomes" id="UP001139447">
    <property type="component" value="Unassembled WGS sequence"/>
</dbReference>
<evidence type="ECO:0000313" key="2">
    <source>
        <dbReference type="Proteomes" id="UP001139447"/>
    </source>
</evidence>
<keyword evidence="2" id="KW-1185">Reference proteome</keyword>
<accession>A0A9X2ARF3</accession>
<organism evidence="1 2">
    <name type="scientific">Variovorax terrae</name>
    <dbReference type="NCBI Taxonomy" id="2923278"/>
    <lineage>
        <taxon>Bacteria</taxon>
        <taxon>Pseudomonadati</taxon>
        <taxon>Pseudomonadota</taxon>
        <taxon>Betaproteobacteria</taxon>
        <taxon>Burkholderiales</taxon>
        <taxon>Comamonadaceae</taxon>
        <taxon>Variovorax</taxon>
    </lineage>
</organism>
<evidence type="ECO:0000313" key="1">
    <source>
        <dbReference type="EMBL" id="MCJ0764166.1"/>
    </source>
</evidence>
<name>A0A9X2ARF3_9BURK</name>
<sequence length="71" mass="7658">MPVALDDIPVIRTPNPPVCSFLPPDARAALVRAANTPIDGDPMARVKAIEAVTARVKLLHSEFFQAPPLEE</sequence>
<gene>
    <name evidence="1" type="ORF">MMF98_13205</name>
</gene>
<dbReference type="RefSeq" id="WP_243306733.1">
    <property type="nucleotide sequence ID" value="NZ_JALGBI010000001.1"/>
</dbReference>